<organism evidence="3 4">
    <name type="scientific">Crepidotus variabilis</name>
    <dbReference type="NCBI Taxonomy" id="179855"/>
    <lineage>
        <taxon>Eukaryota</taxon>
        <taxon>Fungi</taxon>
        <taxon>Dikarya</taxon>
        <taxon>Basidiomycota</taxon>
        <taxon>Agaricomycotina</taxon>
        <taxon>Agaricomycetes</taxon>
        <taxon>Agaricomycetidae</taxon>
        <taxon>Agaricales</taxon>
        <taxon>Agaricineae</taxon>
        <taxon>Crepidotaceae</taxon>
        <taxon>Crepidotus</taxon>
    </lineage>
</organism>
<dbReference type="EMBL" id="MU157852">
    <property type="protein sequence ID" value="KAF9528551.1"/>
    <property type="molecule type" value="Genomic_DNA"/>
</dbReference>
<dbReference type="OrthoDB" id="3060772at2759"/>
<reference evidence="3" key="1">
    <citation type="submission" date="2020-11" db="EMBL/GenBank/DDBJ databases">
        <authorList>
            <consortium name="DOE Joint Genome Institute"/>
            <person name="Ahrendt S."/>
            <person name="Riley R."/>
            <person name="Andreopoulos W."/>
            <person name="Labutti K."/>
            <person name="Pangilinan J."/>
            <person name="Ruiz-Duenas F.J."/>
            <person name="Barrasa J.M."/>
            <person name="Sanchez-Garcia M."/>
            <person name="Camarero S."/>
            <person name="Miyauchi S."/>
            <person name="Serrano A."/>
            <person name="Linde D."/>
            <person name="Babiker R."/>
            <person name="Drula E."/>
            <person name="Ayuso-Fernandez I."/>
            <person name="Pacheco R."/>
            <person name="Padilla G."/>
            <person name="Ferreira P."/>
            <person name="Barriuso J."/>
            <person name="Kellner H."/>
            <person name="Castanera R."/>
            <person name="Alfaro M."/>
            <person name="Ramirez L."/>
            <person name="Pisabarro A.G."/>
            <person name="Kuo A."/>
            <person name="Tritt A."/>
            <person name="Lipzen A."/>
            <person name="He G."/>
            <person name="Yan M."/>
            <person name="Ng V."/>
            <person name="Cullen D."/>
            <person name="Martin F."/>
            <person name="Rosso M.-N."/>
            <person name="Henrissat B."/>
            <person name="Hibbett D."/>
            <person name="Martinez A.T."/>
            <person name="Grigoriev I.V."/>
        </authorList>
    </citation>
    <scope>NUCLEOTIDE SEQUENCE</scope>
    <source>
        <strain evidence="3">CBS 506.95</strain>
    </source>
</reference>
<feature type="region of interest" description="Disordered" evidence="1">
    <location>
        <begin position="211"/>
        <end position="272"/>
    </location>
</feature>
<keyword evidence="2" id="KW-0812">Transmembrane</keyword>
<keyword evidence="2" id="KW-0472">Membrane</keyword>
<dbReference type="Proteomes" id="UP000807306">
    <property type="component" value="Unassembled WGS sequence"/>
</dbReference>
<accession>A0A9P6EFF6</accession>
<evidence type="ECO:0000313" key="3">
    <source>
        <dbReference type="EMBL" id="KAF9528551.1"/>
    </source>
</evidence>
<feature type="transmembrane region" description="Helical" evidence="2">
    <location>
        <begin position="36"/>
        <end position="59"/>
    </location>
</feature>
<sequence length="272" mass="29854">MSFRFLRSLIWSSRHAVKLSEKAQAMVQPRFRFSTLVAVGAASYVGGMVSVPIAGYAIYYASGLKKAVDTFSPAMQFLMGAKEQMKTDKVPSHILGTLRKAVKAYVAYIPGASFVVDRTFDKIDETADRHEEEANAIIGKAYMDIFDIVKHGGNNHETHSAVEIFGVCRRLLEDLRGLGQKAGTPLVQHFELDKHAETVGNKVQSVRDGWSERYGSAKPDDGEVKPHGSIGQLAAKASGTIQERFSRSFGKTKDLTSNKPSEDKSGEPETKL</sequence>
<name>A0A9P6EFF6_9AGAR</name>
<evidence type="ECO:0000256" key="1">
    <source>
        <dbReference type="SAM" id="MobiDB-lite"/>
    </source>
</evidence>
<gene>
    <name evidence="3" type="ORF">CPB83DRAFT_854354</name>
</gene>
<dbReference type="AlphaFoldDB" id="A0A9P6EFF6"/>
<feature type="compositionally biased region" description="Basic and acidic residues" evidence="1">
    <location>
        <begin position="251"/>
        <end position="272"/>
    </location>
</feature>
<protein>
    <submittedName>
        <fullName evidence="3">Uncharacterized protein</fullName>
    </submittedName>
</protein>
<proteinExistence type="predicted"/>
<comment type="caution">
    <text evidence="3">The sequence shown here is derived from an EMBL/GenBank/DDBJ whole genome shotgun (WGS) entry which is preliminary data.</text>
</comment>
<evidence type="ECO:0000313" key="4">
    <source>
        <dbReference type="Proteomes" id="UP000807306"/>
    </source>
</evidence>
<keyword evidence="4" id="KW-1185">Reference proteome</keyword>
<keyword evidence="2" id="KW-1133">Transmembrane helix</keyword>
<evidence type="ECO:0000256" key="2">
    <source>
        <dbReference type="SAM" id="Phobius"/>
    </source>
</evidence>